<evidence type="ECO:0000313" key="2">
    <source>
        <dbReference type="EMBL" id="AKF09461.1"/>
    </source>
</evidence>
<dbReference type="Gene3D" id="2.30.42.10">
    <property type="match status" value="1"/>
</dbReference>
<protein>
    <recommendedName>
        <fullName evidence="4">PDZ domain-containing protein</fullName>
    </recommendedName>
</protein>
<dbReference type="InterPro" id="IPR036034">
    <property type="entry name" value="PDZ_sf"/>
</dbReference>
<organism evidence="2 3">
    <name type="scientific">Sandaracinus amylolyticus</name>
    <dbReference type="NCBI Taxonomy" id="927083"/>
    <lineage>
        <taxon>Bacteria</taxon>
        <taxon>Pseudomonadati</taxon>
        <taxon>Myxococcota</taxon>
        <taxon>Polyangia</taxon>
        <taxon>Polyangiales</taxon>
        <taxon>Sandaracinaceae</taxon>
        <taxon>Sandaracinus</taxon>
    </lineage>
</organism>
<gene>
    <name evidence="2" type="ORF">DB32_006610</name>
</gene>
<evidence type="ECO:0000313" key="3">
    <source>
        <dbReference type="Proteomes" id="UP000034883"/>
    </source>
</evidence>
<feature type="chain" id="PRO_5002511234" description="PDZ domain-containing protein" evidence="1">
    <location>
        <begin position="27"/>
        <end position="148"/>
    </location>
</feature>
<keyword evidence="3" id="KW-1185">Reference proteome</keyword>
<dbReference type="AlphaFoldDB" id="A0A0F6W7K8"/>
<dbReference type="EMBL" id="CP011125">
    <property type="protein sequence ID" value="AKF09461.1"/>
    <property type="molecule type" value="Genomic_DNA"/>
</dbReference>
<dbReference type="KEGG" id="samy:DB32_006610"/>
<evidence type="ECO:0000256" key="1">
    <source>
        <dbReference type="SAM" id="SignalP"/>
    </source>
</evidence>
<reference evidence="2 3" key="1">
    <citation type="submission" date="2015-03" db="EMBL/GenBank/DDBJ databases">
        <title>Genome assembly of Sandaracinus amylolyticus DSM 53668.</title>
        <authorList>
            <person name="Sharma G."/>
            <person name="Subramanian S."/>
        </authorList>
    </citation>
    <scope>NUCLEOTIDE SEQUENCE [LARGE SCALE GENOMIC DNA]</scope>
    <source>
        <strain evidence="2 3">DSM 53668</strain>
    </source>
</reference>
<dbReference type="STRING" id="927083.DB32_006610"/>
<name>A0A0F6W7K8_9BACT</name>
<dbReference type="SUPFAM" id="SSF50156">
    <property type="entry name" value="PDZ domain-like"/>
    <property type="match status" value="1"/>
</dbReference>
<dbReference type="PROSITE" id="PS51257">
    <property type="entry name" value="PROKAR_LIPOPROTEIN"/>
    <property type="match status" value="1"/>
</dbReference>
<feature type="signal peptide" evidence="1">
    <location>
        <begin position="1"/>
        <end position="26"/>
    </location>
</feature>
<evidence type="ECO:0008006" key="4">
    <source>
        <dbReference type="Google" id="ProtNLM"/>
    </source>
</evidence>
<proteinExistence type="predicted"/>
<keyword evidence="1" id="KW-0732">Signal</keyword>
<accession>A0A0F6W7K8</accession>
<sequence>MRVAASLGILLLVGCGSAPPPAPAHAEQEAIAGAPRAMPEAGASVIRRAMLDEVLEAGLGQFLQRIGTEPDLRDGRFVGFRVVELRDEALFAGLDLAPGDTIVQVNGQGIERPEHAYTVWTGLRVASELTIVVLRGEERRELRFPIVD</sequence>
<dbReference type="Proteomes" id="UP000034883">
    <property type="component" value="Chromosome"/>
</dbReference>